<sequence>MSAVKDDAFDLFEGQDAEMGEYDASDPLSHGLFVQSARGVIRLVDSLGYIYHKDRHCPDNNKTYWRCQRRNLNCKCRAVTLGNFIVGINGQHFHGCEFSDA</sequence>
<protein>
    <recommendedName>
        <fullName evidence="4">FLYWCH-type domain-containing protein</fullName>
    </recommendedName>
</protein>
<evidence type="ECO:0000256" key="2">
    <source>
        <dbReference type="ARBA" id="ARBA00022771"/>
    </source>
</evidence>
<gene>
    <name evidence="5" type="ORF">CLODIP_2_CD04418</name>
</gene>
<evidence type="ECO:0000256" key="3">
    <source>
        <dbReference type="ARBA" id="ARBA00022833"/>
    </source>
</evidence>
<dbReference type="Pfam" id="PF04500">
    <property type="entry name" value="FLYWCH"/>
    <property type="match status" value="1"/>
</dbReference>
<keyword evidence="6" id="KW-1185">Reference proteome</keyword>
<evidence type="ECO:0000313" key="6">
    <source>
        <dbReference type="Proteomes" id="UP000494165"/>
    </source>
</evidence>
<dbReference type="Gene3D" id="2.20.25.240">
    <property type="match status" value="1"/>
</dbReference>
<dbReference type="Proteomes" id="UP000494165">
    <property type="component" value="Unassembled WGS sequence"/>
</dbReference>
<evidence type="ECO:0000256" key="1">
    <source>
        <dbReference type="ARBA" id="ARBA00022723"/>
    </source>
</evidence>
<keyword evidence="3" id="KW-0862">Zinc</keyword>
<keyword evidence="1" id="KW-0479">Metal-binding</keyword>
<organism evidence="5 6">
    <name type="scientific">Cloeon dipterum</name>
    <dbReference type="NCBI Taxonomy" id="197152"/>
    <lineage>
        <taxon>Eukaryota</taxon>
        <taxon>Metazoa</taxon>
        <taxon>Ecdysozoa</taxon>
        <taxon>Arthropoda</taxon>
        <taxon>Hexapoda</taxon>
        <taxon>Insecta</taxon>
        <taxon>Pterygota</taxon>
        <taxon>Palaeoptera</taxon>
        <taxon>Ephemeroptera</taxon>
        <taxon>Pisciforma</taxon>
        <taxon>Baetidae</taxon>
        <taxon>Cloeon</taxon>
    </lineage>
</organism>
<keyword evidence="2" id="KW-0863">Zinc-finger</keyword>
<accession>A0A8S1CXC0</accession>
<dbReference type="GO" id="GO:0008270">
    <property type="term" value="F:zinc ion binding"/>
    <property type="evidence" value="ECO:0007669"/>
    <property type="project" value="UniProtKB-KW"/>
</dbReference>
<dbReference type="OrthoDB" id="6159439at2759"/>
<dbReference type="EMBL" id="CADEPI010000075">
    <property type="protein sequence ID" value="CAB3372688.1"/>
    <property type="molecule type" value="Genomic_DNA"/>
</dbReference>
<reference evidence="5 6" key="1">
    <citation type="submission" date="2020-04" db="EMBL/GenBank/DDBJ databases">
        <authorList>
            <person name="Alioto T."/>
            <person name="Alioto T."/>
            <person name="Gomez Garrido J."/>
        </authorList>
    </citation>
    <scope>NUCLEOTIDE SEQUENCE [LARGE SCALE GENOMIC DNA]</scope>
</reference>
<name>A0A8S1CXC0_9INSE</name>
<dbReference type="InterPro" id="IPR007588">
    <property type="entry name" value="Znf_FLYWCH"/>
</dbReference>
<evidence type="ECO:0000259" key="4">
    <source>
        <dbReference type="Pfam" id="PF04500"/>
    </source>
</evidence>
<evidence type="ECO:0000313" key="5">
    <source>
        <dbReference type="EMBL" id="CAB3372688.1"/>
    </source>
</evidence>
<dbReference type="AlphaFoldDB" id="A0A8S1CXC0"/>
<comment type="caution">
    <text evidence="5">The sequence shown here is derived from an EMBL/GenBank/DDBJ whole genome shotgun (WGS) entry which is preliminary data.</text>
</comment>
<feature type="domain" description="FLYWCH-type" evidence="4">
    <location>
        <begin position="33"/>
        <end position="94"/>
    </location>
</feature>
<proteinExistence type="predicted"/>